<organism evidence="7 8">
    <name type="scientific">Ascoidea rubescens DSM 1968</name>
    <dbReference type="NCBI Taxonomy" id="1344418"/>
    <lineage>
        <taxon>Eukaryota</taxon>
        <taxon>Fungi</taxon>
        <taxon>Dikarya</taxon>
        <taxon>Ascomycota</taxon>
        <taxon>Saccharomycotina</taxon>
        <taxon>Saccharomycetes</taxon>
        <taxon>Ascoideaceae</taxon>
        <taxon>Ascoidea</taxon>
    </lineage>
</organism>
<dbReference type="GO" id="GO:0005840">
    <property type="term" value="C:ribosome"/>
    <property type="evidence" value="ECO:0007669"/>
    <property type="project" value="UniProtKB-KW"/>
</dbReference>
<proteinExistence type="inferred from homology"/>
<gene>
    <name evidence="7" type="ORF">ASCRUDRAFT_76641</name>
</gene>
<comment type="similarity">
    <text evidence="1">Belongs to the eukaryotic ribosomal protein eL33 family.</text>
</comment>
<reference evidence="8" key="1">
    <citation type="submission" date="2016-05" db="EMBL/GenBank/DDBJ databases">
        <title>Comparative genomics of biotechnologically important yeasts.</title>
        <authorList>
            <consortium name="DOE Joint Genome Institute"/>
            <person name="Riley R."/>
            <person name="Haridas S."/>
            <person name="Wolfe K.H."/>
            <person name="Lopes M.R."/>
            <person name="Hittinger C.T."/>
            <person name="Goker M."/>
            <person name="Salamov A."/>
            <person name="Wisecaver J."/>
            <person name="Long T.M."/>
            <person name="Aerts A.L."/>
            <person name="Barry K."/>
            <person name="Choi C."/>
            <person name="Clum A."/>
            <person name="Coughlan A.Y."/>
            <person name="Deshpande S."/>
            <person name="Douglass A.P."/>
            <person name="Hanson S.J."/>
            <person name="Klenk H.-P."/>
            <person name="Labutti K."/>
            <person name="Lapidus A."/>
            <person name="Lindquist E."/>
            <person name="Lipzen A."/>
            <person name="Meier-Kolthoff J.P."/>
            <person name="Ohm R.A."/>
            <person name="Otillar R.P."/>
            <person name="Pangilinan J."/>
            <person name="Peng Y."/>
            <person name="Rokas A."/>
            <person name="Rosa C.A."/>
            <person name="Scheuner C."/>
            <person name="Sibirny A.A."/>
            <person name="Slot J.C."/>
            <person name="Stielow J.B."/>
            <person name="Sun H."/>
            <person name="Kurtzman C.P."/>
            <person name="Blackwell M."/>
            <person name="Grigoriev I.V."/>
            <person name="Jeffries T.W."/>
        </authorList>
    </citation>
    <scope>NUCLEOTIDE SEQUENCE [LARGE SCALE GENOMIC DNA]</scope>
    <source>
        <strain evidence="8">DSM 1968</strain>
    </source>
</reference>
<dbReference type="Gene3D" id="2.40.10.190">
    <property type="entry name" value="translation elongation factor selb, chain A, domain 4"/>
    <property type="match status" value="1"/>
</dbReference>
<dbReference type="GO" id="GO:1990904">
    <property type="term" value="C:ribonucleoprotein complex"/>
    <property type="evidence" value="ECO:0007669"/>
    <property type="project" value="UniProtKB-KW"/>
</dbReference>
<dbReference type="RefSeq" id="XP_020046439.1">
    <property type="nucleotide sequence ID" value="XM_020193561.1"/>
</dbReference>
<evidence type="ECO:0000256" key="4">
    <source>
        <dbReference type="ARBA" id="ARBA00075866"/>
    </source>
</evidence>
<evidence type="ECO:0000256" key="6">
    <source>
        <dbReference type="ARBA" id="ARBA00082606"/>
    </source>
</evidence>
<accession>A0A1D2VEX6</accession>
<dbReference type="STRING" id="1344418.A0A1D2VEX6"/>
<dbReference type="OrthoDB" id="1166329at2759"/>
<dbReference type="Proteomes" id="UP000095038">
    <property type="component" value="Unassembled WGS sequence"/>
</dbReference>
<dbReference type="InParanoid" id="A0A1D2VEX6"/>
<dbReference type="PANTHER" id="PTHR10902">
    <property type="entry name" value="60S RIBOSOMAL PROTEIN L35A"/>
    <property type="match status" value="1"/>
</dbReference>
<dbReference type="GO" id="GO:0003735">
    <property type="term" value="F:structural constituent of ribosome"/>
    <property type="evidence" value="ECO:0007669"/>
    <property type="project" value="InterPro"/>
</dbReference>
<dbReference type="HAMAP" id="MF_00573">
    <property type="entry name" value="Ribosomal_eL33"/>
    <property type="match status" value="1"/>
</dbReference>
<evidence type="ECO:0000256" key="5">
    <source>
        <dbReference type="ARBA" id="ARBA00080139"/>
    </source>
</evidence>
<dbReference type="EMBL" id="KV454483">
    <property type="protein sequence ID" value="ODV60132.1"/>
    <property type="molecule type" value="Genomic_DNA"/>
</dbReference>
<name>A0A1D2VEX6_9ASCO</name>
<evidence type="ECO:0000256" key="2">
    <source>
        <dbReference type="ARBA" id="ARBA00022980"/>
    </source>
</evidence>
<evidence type="ECO:0000256" key="1">
    <source>
        <dbReference type="ARBA" id="ARBA00009269"/>
    </source>
</evidence>
<dbReference type="FunFam" id="2.40.10.190:FF:000001">
    <property type="entry name" value="60S ribosomal protein L35a"/>
    <property type="match status" value="1"/>
</dbReference>
<evidence type="ECO:0000313" key="7">
    <source>
        <dbReference type="EMBL" id="ODV60132.1"/>
    </source>
</evidence>
<sequence length="107" mass="11999">MAESHRLYVKGKHVSYQRSKSVTNPNVSLIKIEGVSKPEDAKFYLGKRVAYVYKASKEIRGTKIRVIWGKITRTHGNSGAVRATFKSNLPAKTFGATVRIMLYPSNI</sequence>
<dbReference type="GO" id="GO:0006412">
    <property type="term" value="P:translation"/>
    <property type="evidence" value="ECO:0007669"/>
    <property type="project" value="InterPro"/>
</dbReference>
<keyword evidence="3" id="KW-0687">Ribonucleoprotein</keyword>
<evidence type="ECO:0000256" key="3">
    <source>
        <dbReference type="ARBA" id="ARBA00023274"/>
    </source>
</evidence>
<protein>
    <recommendedName>
        <fullName evidence="5">L37</fullName>
    </recommendedName>
    <alternativeName>
        <fullName evidence="4">RP47</fullName>
    </alternativeName>
    <alternativeName>
        <fullName evidence="6">YL37</fullName>
    </alternativeName>
</protein>
<keyword evidence="8" id="KW-1185">Reference proteome</keyword>
<dbReference type="InterPro" id="IPR038661">
    <property type="entry name" value="Ribosomal_eL33_sf"/>
</dbReference>
<dbReference type="InterPro" id="IPR001780">
    <property type="entry name" value="Ribosomal_eL33"/>
</dbReference>
<dbReference type="PROSITE" id="PS01105">
    <property type="entry name" value="RIBOSOMAL_L35AE"/>
    <property type="match status" value="1"/>
</dbReference>
<evidence type="ECO:0000313" key="8">
    <source>
        <dbReference type="Proteomes" id="UP000095038"/>
    </source>
</evidence>
<dbReference type="InterPro" id="IPR009000">
    <property type="entry name" value="Transl_B-barrel_sf"/>
</dbReference>
<dbReference type="GeneID" id="30967197"/>
<dbReference type="Pfam" id="PF01247">
    <property type="entry name" value="Ribosomal_L35Ae"/>
    <property type="match status" value="1"/>
</dbReference>
<dbReference type="SUPFAM" id="SSF50447">
    <property type="entry name" value="Translation proteins"/>
    <property type="match status" value="1"/>
</dbReference>
<dbReference type="AlphaFoldDB" id="A0A1D2VEX6"/>
<dbReference type="FunCoup" id="A0A1D2VEX6">
    <property type="interactions" value="835"/>
</dbReference>
<keyword evidence="2 7" id="KW-0689">Ribosomal protein</keyword>
<dbReference type="InterPro" id="IPR018266">
    <property type="entry name" value="Ribosomal_eL33_CS"/>
</dbReference>